<dbReference type="GO" id="GO:0055085">
    <property type="term" value="P:transmembrane transport"/>
    <property type="evidence" value="ECO:0007669"/>
    <property type="project" value="InterPro"/>
</dbReference>
<keyword evidence="5 7" id="KW-1133">Transmembrane helix</keyword>
<dbReference type="PANTHER" id="PTHR43744:SF3">
    <property type="entry name" value="LACTOSE TRANSPORT SYSTEM PERMEASE PROTEIN LACG"/>
    <property type="match status" value="1"/>
</dbReference>
<dbReference type="InterPro" id="IPR035906">
    <property type="entry name" value="MetI-like_sf"/>
</dbReference>
<evidence type="ECO:0000256" key="5">
    <source>
        <dbReference type="ARBA" id="ARBA00022989"/>
    </source>
</evidence>
<feature type="transmembrane region" description="Helical" evidence="7">
    <location>
        <begin position="12"/>
        <end position="34"/>
    </location>
</feature>
<accession>A0A512PD05</accession>
<dbReference type="PANTHER" id="PTHR43744">
    <property type="entry name" value="ABC TRANSPORTER PERMEASE PROTEIN MG189-RELATED-RELATED"/>
    <property type="match status" value="1"/>
</dbReference>
<dbReference type="AlphaFoldDB" id="A0A512PD05"/>
<evidence type="ECO:0000256" key="6">
    <source>
        <dbReference type="ARBA" id="ARBA00023136"/>
    </source>
</evidence>
<evidence type="ECO:0000259" key="8">
    <source>
        <dbReference type="PROSITE" id="PS50928"/>
    </source>
</evidence>
<comment type="subcellular location">
    <subcellularLocation>
        <location evidence="1 7">Cell membrane</location>
        <topology evidence="1 7">Multi-pass membrane protein</topology>
    </subcellularLocation>
</comment>
<keyword evidence="3" id="KW-1003">Cell membrane</keyword>
<evidence type="ECO:0000256" key="3">
    <source>
        <dbReference type="ARBA" id="ARBA00022475"/>
    </source>
</evidence>
<dbReference type="InterPro" id="IPR000515">
    <property type="entry name" value="MetI-like"/>
</dbReference>
<dbReference type="Pfam" id="PF00528">
    <property type="entry name" value="BPD_transp_1"/>
    <property type="match status" value="1"/>
</dbReference>
<keyword evidence="10" id="KW-1185">Reference proteome</keyword>
<feature type="transmembrane region" description="Helical" evidence="7">
    <location>
        <begin position="103"/>
        <end position="124"/>
    </location>
</feature>
<name>A0A512PD05_9CELL</name>
<dbReference type="Gene3D" id="1.10.3720.10">
    <property type="entry name" value="MetI-like"/>
    <property type="match status" value="1"/>
</dbReference>
<organism evidence="9 10">
    <name type="scientific">Cellulomonas soli</name>
    <dbReference type="NCBI Taxonomy" id="931535"/>
    <lineage>
        <taxon>Bacteria</taxon>
        <taxon>Bacillati</taxon>
        <taxon>Actinomycetota</taxon>
        <taxon>Actinomycetes</taxon>
        <taxon>Micrococcales</taxon>
        <taxon>Cellulomonadaceae</taxon>
        <taxon>Cellulomonas</taxon>
    </lineage>
</organism>
<dbReference type="EMBL" id="BKAL01000006">
    <property type="protein sequence ID" value="GEP69095.1"/>
    <property type="molecule type" value="Genomic_DNA"/>
</dbReference>
<feature type="domain" description="ABC transmembrane type-1" evidence="8">
    <location>
        <begin position="68"/>
        <end position="259"/>
    </location>
</feature>
<feature type="transmembrane region" description="Helical" evidence="7">
    <location>
        <begin position="180"/>
        <end position="205"/>
    </location>
</feature>
<evidence type="ECO:0000256" key="1">
    <source>
        <dbReference type="ARBA" id="ARBA00004651"/>
    </source>
</evidence>
<gene>
    <name evidence="9" type="ORF">CSO01_18100</name>
</gene>
<feature type="transmembrane region" description="Helical" evidence="7">
    <location>
        <begin position="72"/>
        <end position="91"/>
    </location>
</feature>
<feature type="transmembrane region" description="Helical" evidence="7">
    <location>
        <begin position="136"/>
        <end position="159"/>
    </location>
</feature>
<keyword evidence="6 7" id="KW-0472">Membrane</keyword>
<evidence type="ECO:0000256" key="7">
    <source>
        <dbReference type="RuleBase" id="RU363032"/>
    </source>
</evidence>
<protein>
    <submittedName>
        <fullName evidence="9">Sugar ABC transporter permease</fullName>
    </submittedName>
</protein>
<dbReference type="Proteomes" id="UP000321798">
    <property type="component" value="Unassembled WGS sequence"/>
</dbReference>
<dbReference type="GO" id="GO:0005886">
    <property type="term" value="C:plasma membrane"/>
    <property type="evidence" value="ECO:0007669"/>
    <property type="project" value="UniProtKB-SubCell"/>
</dbReference>
<dbReference type="OrthoDB" id="9794684at2"/>
<dbReference type="CDD" id="cd06261">
    <property type="entry name" value="TM_PBP2"/>
    <property type="match status" value="1"/>
</dbReference>
<evidence type="ECO:0000256" key="2">
    <source>
        <dbReference type="ARBA" id="ARBA00022448"/>
    </source>
</evidence>
<dbReference type="RefSeq" id="WP_146952867.1">
    <property type="nucleotide sequence ID" value="NZ_BAABBJ010000006.1"/>
</dbReference>
<evidence type="ECO:0000313" key="10">
    <source>
        <dbReference type="Proteomes" id="UP000321798"/>
    </source>
</evidence>
<proteinExistence type="inferred from homology"/>
<evidence type="ECO:0000313" key="9">
    <source>
        <dbReference type="EMBL" id="GEP69095.1"/>
    </source>
</evidence>
<dbReference type="PROSITE" id="PS50928">
    <property type="entry name" value="ABC_TM1"/>
    <property type="match status" value="1"/>
</dbReference>
<keyword evidence="4 7" id="KW-0812">Transmembrane</keyword>
<evidence type="ECO:0000256" key="4">
    <source>
        <dbReference type="ARBA" id="ARBA00022692"/>
    </source>
</evidence>
<keyword evidence="2 7" id="KW-0813">Transport</keyword>
<comment type="similarity">
    <text evidence="7">Belongs to the binding-protein-dependent transport system permease family.</text>
</comment>
<reference evidence="9 10" key="1">
    <citation type="submission" date="2019-07" db="EMBL/GenBank/DDBJ databases">
        <title>Whole genome shotgun sequence of Cellulomonas soli NBRC 109434.</title>
        <authorList>
            <person name="Hosoyama A."/>
            <person name="Uohara A."/>
            <person name="Ohji S."/>
            <person name="Ichikawa N."/>
        </authorList>
    </citation>
    <scope>NUCLEOTIDE SEQUENCE [LARGE SCALE GENOMIC DNA]</scope>
    <source>
        <strain evidence="9 10">NBRC 109434</strain>
    </source>
</reference>
<comment type="caution">
    <text evidence="9">The sequence shown here is derived from an EMBL/GenBank/DDBJ whole genome shotgun (WGS) entry which is preliminary data.</text>
</comment>
<dbReference type="SUPFAM" id="SSF161098">
    <property type="entry name" value="MetI-like"/>
    <property type="match status" value="1"/>
</dbReference>
<feature type="transmembrane region" description="Helical" evidence="7">
    <location>
        <begin position="238"/>
        <end position="259"/>
    </location>
</feature>
<sequence>MHRYTWRTGVLEAVMILVGAIFMFPLYILVTLAFKAPGDQTNKLLPTVDPTFDNFTQAWQSGALGGALMNSALVTIVSVTAIVLFSAAAAYPLSRVGAHWSKFTYFGFLAGLLLPAQLALLPLYQTMRDLGLLGSLWSVIIVSVGSSMPFSVFLYCGFLRALPPDYEEAASLDGASAFRAFWSIVFPLVRPITGTVIILNAVAIWNEFLTPLLYLSNSSHKTITVAINGFVGQYGAQWNLIFAGILISILPILLAYFLLQKYIVQGFASGLKG</sequence>